<comment type="similarity">
    <text evidence="1 5">Belongs to the GST superfamily. Omega family.</text>
</comment>
<dbReference type="STRING" id="45351.A7SEA2"/>
<dbReference type="OMA" id="MWPWCER"/>
<evidence type="ECO:0000259" key="6">
    <source>
        <dbReference type="PROSITE" id="PS50404"/>
    </source>
</evidence>
<evidence type="ECO:0000256" key="4">
    <source>
        <dbReference type="ARBA" id="ARBA00049544"/>
    </source>
</evidence>
<feature type="domain" description="GST C-terminal" evidence="7">
    <location>
        <begin position="141"/>
        <end position="262"/>
    </location>
</feature>
<dbReference type="SUPFAM" id="SSF47616">
    <property type="entry name" value="GST C-terminal domain-like"/>
    <property type="match status" value="1"/>
</dbReference>
<dbReference type="InterPro" id="IPR036249">
    <property type="entry name" value="Thioredoxin-like_sf"/>
</dbReference>
<keyword evidence="9" id="KW-1185">Reference proteome</keyword>
<dbReference type="InterPro" id="IPR036282">
    <property type="entry name" value="Glutathione-S-Trfase_C_sf"/>
</dbReference>
<dbReference type="InterPro" id="IPR010987">
    <property type="entry name" value="Glutathione-S-Trfase_C-like"/>
</dbReference>
<evidence type="ECO:0000259" key="7">
    <source>
        <dbReference type="PROSITE" id="PS50405"/>
    </source>
</evidence>
<dbReference type="GO" id="GO:0004364">
    <property type="term" value="F:glutathione transferase activity"/>
    <property type="evidence" value="ECO:0000318"/>
    <property type="project" value="GO_Central"/>
</dbReference>
<evidence type="ECO:0000256" key="2">
    <source>
        <dbReference type="ARBA" id="ARBA00023002"/>
    </source>
</evidence>
<dbReference type="SUPFAM" id="SSF52833">
    <property type="entry name" value="Thioredoxin-like"/>
    <property type="match status" value="1"/>
</dbReference>
<dbReference type="InterPro" id="IPR005442">
    <property type="entry name" value="GST_omega"/>
</dbReference>
<gene>
    <name evidence="8" type="ORF">NEMVEDRAFT_v1g210927</name>
</gene>
<dbReference type="EC" id="2.5.1.18" evidence="5"/>
<feature type="domain" description="GST N-terminal" evidence="6">
    <location>
        <begin position="17"/>
        <end position="136"/>
    </location>
</feature>
<accession>A7SEA2</accession>
<dbReference type="GO" id="GO:0006749">
    <property type="term" value="P:glutathione metabolic process"/>
    <property type="evidence" value="ECO:0000318"/>
    <property type="project" value="GO_Central"/>
</dbReference>
<keyword evidence="5" id="KW-0808">Transferase</keyword>
<dbReference type="PANTHER" id="PTHR43968">
    <property type="match status" value="1"/>
</dbReference>
<dbReference type="InterPro" id="IPR004046">
    <property type="entry name" value="GST_C"/>
</dbReference>
<organism evidence="8 9">
    <name type="scientific">Nematostella vectensis</name>
    <name type="common">Starlet sea anemone</name>
    <dbReference type="NCBI Taxonomy" id="45351"/>
    <lineage>
        <taxon>Eukaryota</taxon>
        <taxon>Metazoa</taxon>
        <taxon>Cnidaria</taxon>
        <taxon>Anthozoa</taxon>
        <taxon>Hexacorallia</taxon>
        <taxon>Actiniaria</taxon>
        <taxon>Edwardsiidae</taxon>
        <taxon>Nematostella</taxon>
    </lineage>
</organism>
<protein>
    <recommendedName>
        <fullName evidence="5">Glutathione S-transferase omega</fullName>
        <shortName evidence="5">GSTO</shortName>
        <ecNumber evidence="5">1.20.4.2</ecNumber>
        <ecNumber evidence="5">1.8.5.1</ecNumber>
        <ecNumber evidence="5">2.5.1.18</ecNumber>
    </recommendedName>
    <alternativeName>
        <fullName evidence="5">Glutathione-dependent dehydroascorbate reductase</fullName>
    </alternativeName>
    <alternativeName>
        <fullName evidence="5">Monomethylarsonic acid reductase</fullName>
    </alternativeName>
</protein>
<comment type="catalytic activity">
    <reaction evidence="3 5">
        <text>methylarsonate + 2 glutathione + H(+) = methylarsonous acid + glutathione disulfide + H2O</text>
        <dbReference type="Rhea" id="RHEA:15969"/>
        <dbReference type="ChEBI" id="CHEBI:15377"/>
        <dbReference type="ChEBI" id="CHEBI:15378"/>
        <dbReference type="ChEBI" id="CHEBI:17826"/>
        <dbReference type="ChEBI" id="CHEBI:33409"/>
        <dbReference type="ChEBI" id="CHEBI:57925"/>
        <dbReference type="ChEBI" id="CHEBI:58297"/>
        <dbReference type="EC" id="1.20.4.2"/>
    </reaction>
</comment>
<dbReference type="eggNOG" id="KOG0406">
    <property type="taxonomic scope" value="Eukaryota"/>
</dbReference>
<dbReference type="FunFam" id="3.40.30.10:FF:000123">
    <property type="entry name" value="Glutathione transferase o1"/>
    <property type="match status" value="1"/>
</dbReference>
<dbReference type="InParanoid" id="A7SEA2"/>
<dbReference type="PANTHER" id="PTHR43968:SF6">
    <property type="entry name" value="GLUTATHIONE S-TRANSFERASE OMEGA"/>
    <property type="match status" value="1"/>
</dbReference>
<dbReference type="AlphaFoldDB" id="A7SEA2"/>
<dbReference type="Pfam" id="PF00043">
    <property type="entry name" value="GST_C"/>
    <property type="match status" value="1"/>
</dbReference>
<dbReference type="Proteomes" id="UP000001593">
    <property type="component" value="Unassembled WGS sequence"/>
</dbReference>
<evidence type="ECO:0000313" key="9">
    <source>
        <dbReference type="Proteomes" id="UP000001593"/>
    </source>
</evidence>
<comment type="catalytic activity">
    <reaction evidence="4 5">
        <text>L-dehydroascorbate + 2 glutathione = glutathione disulfide + L-ascorbate</text>
        <dbReference type="Rhea" id="RHEA:24424"/>
        <dbReference type="ChEBI" id="CHEBI:38290"/>
        <dbReference type="ChEBI" id="CHEBI:57925"/>
        <dbReference type="ChEBI" id="CHEBI:58297"/>
        <dbReference type="ChEBI" id="CHEBI:58539"/>
        <dbReference type="EC" id="1.8.5.1"/>
    </reaction>
</comment>
<keyword evidence="2 5" id="KW-0560">Oxidoreductase</keyword>
<dbReference type="FunFam" id="1.20.1050.10:FF:000009">
    <property type="entry name" value="Glutathione S-transferase omega-1"/>
    <property type="match status" value="1"/>
</dbReference>
<dbReference type="PROSITE" id="PS50405">
    <property type="entry name" value="GST_CTER"/>
    <property type="match status" value="1"/>
</dbReference>
<sequence>MPQSHLSNGDPRPPPGDKLRLYSMRFCPYAERPRLVLAAKGVDYECININLKNKPDWYLAEPNPRGLVPMIEMPDGRLLPESLLCCGGGVPMGGYSLGKMYPGMVYPGGSVPRGGVPRAEVYPMGEYLDELFPQNPMYPSDAFEKNRQRLLIDRFGKVTSSFYQMLMRDMDEDALKGQTETLNKELSLYENELKNKTFFAGEKPGMADFMLWPFFERFCLLEGKYEISAKSFPALTKWISSMHQDPAVKDVEFSPALLRRNFVDSVHKGIPEAALYE</sequence>
<dbReference type="HOGENOM" id="CLU_011226_9_2_1"/>
<dbReference type="PRINTS" id="PR01625">
    <property type="entry name" value="GSTRNSFRASEO"/>
</dbReference>
<dbReference type="Gene3D" id="1.20.1050.10">
    <property type="match status" value="1"/>
</dbReference>
<evidence type="ECO:0000313" key="8">
    <source>
        <dbReference type="EMBL" id="EDO38000.1"/>
    </source>
</evidence>
<dbReference type="Pfam" id="PF13417">
    <property type="entry name" value="GST_N_3"/>
    <property type="match status" value="1"/>
</dbReference>
<comment type="catalytic activity">
    <reaction evidence="5">
        <text>RX + glutathione = an S-substituted glutathione + a halide anion + H(+)</text>
        <dbReference type="Rhea" id="RHEA:16437"/>
        <dbReference type="ChEBI" id="CHEBI:15378"/>
        <dbReference type="ChEBI" id="CHEBI:16042"/>
        <dbReference type="ChEBI" id="CHEBI:17792"/>
        <dbReference type="ChEBI" id="CHEBI:57925"/>
        <dbReference type="ChEBI" id="CHEBI:90779"/>
        <dbReference type="EC" id="2.5.1.18"/>
    </reaction>
</comment>
<name>A7SEA2_NEMVE</name>
<evidence type="ECO:0000256" key="3">
    <source>
        <dbReference type="ARBA" id="ARBA00048353"/>
    </source>
</evidence>
<evidence type="ECO:0000256" key="5">
    <source>
        <dbReference type="RuleBase" id="RU368071"/>
    </source>
</evidence>
<dbReference type="EMBL" id="DS469635">
    <property type="protein sequence ID" value="EDO38000.1"/>
    <property type="molecule type" value="Genomic_DNA"/>
</dbReference>
<dbReference type="Gene3D" id="3.40.30.10">
    <property type="entry name" value="Glutaredoxin"/>
    <property type="match status" value="1"/>
</dbReference>
<dbReference type="EC" id="1.20.4.2" evidence="5"/>
<dbReference type="PROSITE" id="PS50404">
    <property type="entry name" value="GST_NTER"/>
    <property type="match status" value="1"/>
</dbReference>
<comment type="function">
    <text evidence="5">Exhibits glutathione-dependent thiol transferase activity. Has high dehydroascorbate reductase activity and may contribute to the recycling of ascorbic acid. Participates in the biotransformation of inorganic arsenic and reduces monomethylarsonic acid (MMA).</text>
</comment>
<dbReference type="GO" id="GO:0045174">
    <property type="term" value="F:glutathione dehydrogenase (ascorbate) activity"/>
    <property type="evidence" value="ECO:0000318"/>
    <property type="project" value="GO_Central"/>
</dbReference>
<dbReference type="PhylomeDB" id="A7SEA2"/>
<proteinExistence type="inferred from homology"/>
<dbReference type="GO" id="GO:0005737">
    <property type="term" value="C:cytoplasm"/>
    <property type="evidence" value="ECO:0000318"/>
    <property type="project" value="GO_Central"/>
</dbReference>
<dbReference type="EC" id="1.8.5.1" evidence="5"/>
<evidence type="ECO:0000256" key="1">
    <source>
        <dbReference type="ARBA" id="ARBA00011067"/>
    </source>
</evidence>
<dbReference type="InterPro" id="IPR050983">
    <property type="entry name" value="GST_Omega/HSP26"/>
</dbReference>
<dbReference type="GO" id="GO:0050610">
    <property type="term" value="F:methylarsonate reductase activity"/>
    <property type="evidence" value="ECO:0007669"/>
    <property type="project" value="UniProtKB-UniRule"/>
</dbReference>
<reference evidence="8 9" key="1">
    <citation type="journal article" date="2007" name="Science">
        <title>Sea anemone genome reveals ancestral eumetazoan gene repertoire and genomic organization.</title>
        <authorList>
            <person name="Putnam N.H."/>
            <person name="Srivastava M."/>
            <person name="Hellsten U."/>
            <person name="Dirks B."/>
            <person name="Chapman J."/>
            <person name="Salamov A."/>
            <person name="Terry A."/>
            <person name="Shapiro H."/>
            <person name="Lindquist E."/>
            <person name="Kapitonov V.V."/>
            <person name="Jurka J."/>
            <person name="Genikhovich G."/>
            <person name="Grigoriev I.V."/>
            <person name="Lucas S.M."/>
            <person name="Steele R.E."/>
            <person name="Finnerty J.R."/>
            <person name="Technau U."/>
            <person name="Martindale M.Q."/>
            <person name="Rokhsar D.S."/>
        </authorList>
    </citation>
    <scope>NUCLEOTIDE SEQUENCE [LARGE SCALE GENOMIC DNA]</scope>
    <source>
        <strain evidence="9">CH2 X CH6</strain>
    </source>
</reference>
<dbReference type="InterPro" id="IPR004045">
    <property type="entry name" value="Glutathione_S-Trfase_N"/>
</dbReference>